<dbReference type="EMBL" id="LSGP01000023">
    <property type="protein sequence ID" value="KYZ75596.1"/>
    <property type="molecule type" value="Genomic_DNA"/>
</dbReference>
<dbReference type="SUPFAM" id="SSF110391">
    <property type="entry name" value="GlpP-like"/>
    <property type="match status" value="1"/>
</dbReference>
<reference evidence="1 2" key="1">
    <citation type="submission" date="2016-02" db="EMBL/GenBank/DDBJ databases">
        <title>Anaerosporomusa subterraneum gen. nov., sp. nov., a spore-forming obligate anaerobe isolated from saprolite.</title>
        <authorList>
            <person name="Choi J.K."/>
            <person name="Shah M."/>
            <person name="Yee N."/>
        </authorList>
    </citation>
    <scope>NUCLEOTIDE SEQUENCE [LARGE SCALE GENOMIC DNA]</scope>
    <source>
        <strain evidence="1 2">RU4</strain>
    </source>
</reference>
<name>A0A154BNT4_ANASB</name>
<dbReference type="PIRSF" id="PIRSF016897">
    <property type="entry name" value="GlpP"/>
    <property type="match status" value="1"/>
</dbReference>
<keyword evidence="2" id="KW-1185">Reference proteome</keyword>
<dbReference type="Proteomes" id="UP000076268">
    <property type="component" value="Unassembled WGS sequence"/>
</dbReference>
<comment type="caution">
    <text evidence="1">The sequence shown here is derived from an EMBL/GenBank/DDBJ whole genome shotgun (WGS) entry which is preliminary data.</text>
</comment>
<accession>A0A154BNT4</accession>
<dbReference type="Pfam" id="PF04309">
    <property type="entry name" value="G3P_antiterm"/>
    <property type="match status" value="1"/>
</dbReference>
<dbReference type="RefSeq" id="WP_066244401.1">
    <property type="nucleotide sequence ID" value="NZ_LSGP01000023.1"/>
</dbReference>
<dbReference type="OrthoDB" id="9799580at2"/>
<gene>
    <name evidence="1" type="ORF">AXX12_12905</name>
</gene>
<organism evidence="1 2">
    <name type="scientific">Anaerosporomusa subterranea</name>
    <dbReference type="NCBI Taxonomy" id="1794912"/>
    <lineage>
        <taxon>Bacteria</taxon>
        <taxon>Bacillati</taxon>
        <taxon>Bacillota</taxon>
        <taxon>Negativicutes</taxon>
        <taxon>Acetonemataceae</taxon>
        <taxon>Anaerosporomusa</taxon>
    </lineage>
</organism>
<dbReference type="PANTHER" id="PTHR35787">
    <property type="entry name" value="GLYCEROL UPTAKE OPERON ANTITERMINATOR REGULATORY PROTEIN"/>
    <property type="match status" value="1"/>
</dbReference>
<dbReference type="GO" id="GO:0006071">
    <property type="term" value="P:glycerol metabolic process"/>
    <property type="evidence" value="ECO:0007669"/>
    <property type="project" value="InterPro"/>
</dbReference>
<dbReference type="GO" id="GO:0006355">
    <property type="term" value="P:regulation of DNA-templated transcription"/>
    <property type="evidence" value="ECO:0007669"/>
    <property type="project" value="InterPro"/>
</dbReference>
<proteinExistence type="predicted"/>
<sequence>MNHQQILNLLCDGPVIPAVRTYEDYKHVLLHIPGPSVILLFGDINTLPGLLAEAQKHGKRLLIHLDLLEGVGKDRAGIKMLARLGVNSMITTKSHLAKSAREEGMLVIQRLFLMDSEALKHGIHLLKGFTPDVVEVLPATVPASVVRQLAKATGVPILGGGLVFTEEEVRQALASGICAVSTSQKSLWNMGG</sequence>
<dbReference type="PANTHER" id="PTHR35787:SF1">
    <property type="entry name" value="GLYCEROL UPTAKE OPERON ANTITERMINATOR REGULATORY PROTEIN"/>
    <property type="match status" value="1"/>
</dbReference>
<dbReference type="Gene3D" id="3.20.20.70">
    <property type="entry name" value="Aldolase class I"/>
    <property type="match status" value="1"/>
</dbReference>
<protein>
    <submittedName>
        <fullName evidence="1">Transcriptional regulator</fullName>
    </submittedName>
</protein>
<evidence type="ECO:0000313" key="2">
    <source>
        <dbReference type="Proteomes" id="UP000076268"/>
    </source>
</evidence>
<dbReference type="STRING" id="1794912.AXX12_12905"/>
<dbReference type="AlphaFoldDB" id="A0A154BNT4"/>
<dbReference type="InterPro" id="IPR006699">
    <property type="entry name" value="GlpP"/>
</dbReference>
<evidence type="ECO:0000313" key="1">
    <source>
        <dbReference type="EMBL" id="KYZ75596.1"/>
    </source>
</evidence>
<dbReference type="InterPro" id="IPR013785">
    <property type="entry name" value="Aldolase_TIM"/>
</dbReference>